<comment type="catalytic activity">
    <reaction evidence="1">
        <text>ATP + protein L-histidine = ADP + protein N-phospho-L-histidine.</text>
        <dbReference type="EC" id="2.7.13.3"/>
    </reaction>
</comment>
<sequence length="408" mass="46375">MSPHTRKNIHKIRDVHKTIDVMLEIADAVNRTSSLENFYKAIHNSLSRILNVDNFFIAIFQPDEDRIVFPYYTDQKDGSLTCIDNISRTASLTARVIKAGKPLMFSRDEMYRYSEQTGLPLVGTPSLIWLGAPLTIKGSVMGVIAVQSYAYERMYEESDLGILNIVAQYIALAIERKKSDEAYKKQRKILEKILETSPIGIALLENRVFKWVNPEMLTLFGYEKKEEFQDASVAMIYESREEFMSAGERIYSGFTHGGRIEIETRLRRKDGSTFPANINISSANPVSPMSWIIATFTDLSGRKQAEEEKIKNEKLQGVIEMAGAVCHELNQPLQAIMGYSDLIMMDHENDAQLIKDLQAIGKQVERIARITSRLASITSYKTVDYPGNRKIVDIWGSSESKQELKKQH</sequence>
<name>A0A1W1HAV3_9BACT</name>
<dbReference type="InterPro" id="IPR000014">
    <property type="entry name" value="PAS"/>
</dbReference>
<dbReference type="InterPro" id="IPR035965">
    <property type="entry name" value="PAS-like_dom_sf"/>
</dbReference>
<organism evidence="10 11">
    <name type="scientific">Desulfamplus magnetovallimortis</name>
    <dbReference type="NCBI Taxonomy" id="1246637"/>
    <lineage>
        <taxon>Bacteria</taxon>
        <taxon>Pseudomonadati</taxon>
        <taxon>Thermodesulfobacteriota</taxon>
        <taxon>Desulfobacteria</taxon>
        <taxon>Desulfobacterales</taxon>
        <taxon>Desulfobacteraceae</taxon>
        <taxon>Desulfamplus</taxon>
    </lineage>
</organism>
<dbReference type="AlphaFoldDB" id="A0A1W1HAV3"/>
<dbReference type="PANTHER" id="PTHR43065:SF10">
    <property type="entry name" value="PEROXIDE STRESS-ACTIVATED HISTIDINE KINASE MAK3"/>
    <property type="match status" value="1"/>
</dbReference>
<feature type="domain" description="PAC" evidence="9">
    <location>
        <begin position="260"/>
        <end position="311"/>
    </location>
</feature>
<dbReference type="SUPFAM" id="SSF47384">
    <property type="entry name" value="Homodimeric domain of signal transducing histidine kinase"/>
    <property type="match status" value="1"/>
</dbReference>
<dbReference type="InterPro" id="IPR029016">
    <property type="entry name" value="GAF-like_dom_sf"/>
</dbReference>
<keyword evidence="6" id="KW-0418">Kinase</keyword>
<evidence type="ECO:0000256" key="5">
    <source>
        <dbReference type="ARBA" id="ARBA00022741"/>
    </source>
</evidence>
<dbReference type="Pfam" id="PF13185">
    <property type="entry name" value="GAF_2"/>
    <property type="match status" value="1"/>
</dbReference>
<gene>
    <name evidence="10" type="primary">fixL</name>
    <name evidence="10" type="ORF">MTBBW1_1890022</name>
</gene>
<dbReference type="InterPro" id="IPR036097">
    <property type="entry name" value="HisK_dim/P_sf"/>
</dbReference>
<keyword evidence="5" id="KW-0547">Nucleotide-binding</keyword>
<evidence type="ECO:0000313" key="10">
    <source>
        <dbReference type="EMBL" id="SLM29624.1"/>
    </source>
</evidence>
<dbReference type="Gene3D" id="3.30.450.20">
    <property type="entry name" value="PAS domain"/>
    <property type="match status" value="1"/>
</dbReference>
<dbReference type="SUPFAM" id="SSF55781">
    <property type="entry name" value="GAF domain-like"/>
    <property type="match status" value="1"/>
</dbReference>
<evidence type="ECO:0000256" key="3">
    <source>
        <dbReference type="ARBA" id="ARBA00022553"/>
    </source>
</evidence>
<dbReference type="NCBIfam" id="TIGR00229">
    <property type="entry name" value="sensory_box"/>
    <property type="match status" value="1"/>
</dbReference>
<dbReference type="OrthoDB" id="5416452at2"/>
<keyword evidence="11" id="KW-1185">Reference proteome</keyword>
<evidence type="ECO:0000256" key="7">
    <source>
        <dbReference type="ARBA" id="ARBA00022840"/>
    </source>
</evidence>
<dbReference type="PROSITE" id="PS50113">
    <property type="entry name" value="PAC"/>
    <property type="match status" value="1"/>
</dbReference>
<dbReference type="CDD" id="cd00082">
    <property type="entry name" value="HisKA"/>
    <property type="match status" value="1"/>
</dbReference>
<dbReference type="Proteomes" id="UP000191931">
    <property type="component" value="Unassembled WGS sequence"/>
</dbReference>
<dbReference type="PANTHER" id="PTHR43065">
    <property type="entry name" value="SENSOR HISTIDINE KINASE"/>
    <property type="match status" value="1"/>
</dbReference>
<dbReference type="EMBL" id="FWEV01000100">
    <property type="protein sequence ID" value="SLM29624.1"/>
    <property type="molecule type" value="Genomic_DNA"/>
</dbReference>
<keyword evidence="8" id="KW-0902">Two-component regulatory system</keyword>
<dbReference type="InterPro" id="IPR000700">
    <property type="entry name" value="PAS-assoc_C"/>
</dbReference>
<dbReference type="Gene3D" id="1.10.287.130">
    <property type="match status" value="1"/>
</dbReference>
<dbReference type="EC" id="2.7.13.3" evidence="2"/>
<dbReference type="InterPro" id="IPR003018">
    <property type="entry name" value="GAF"/>
</dbReference>
<accession>A0A1W1HAV3</accession>
<evidence type="ECO:0000313" key="11">
    <source>
        <dbReference type="Proteomes" id="UP000191931"/>
    </source>
</evidence>
<dbReference type="SUPFAM" id="SSF55785">
    <property type="entry name" value="PYP-like sensor domain (PAS domain)"/>
    <property type="match status" value="1"/>
</dbReference>
<evidence type="ECO:0000256" key="1">
    <source>
        <dbReference type="ARBA" id="ARBA00000085"/>
    </source>
</evidence>
<dbReference type="Gene3D" id="3.30.450.40">
    <property type="match status" value="1"/>
</dbReference>
<dbReference type="SMART" id="SM00065">
    <property type="entry name" value="GAF"/>
    <property type="match status" value="1"/>
</dbReference>
<dbReference type="Pfam" id="PF13426">
    <property type="entry name" value="PAS_9"/>
    <property type="match status" value="1"/>
</dbReference>
<reference evidence="10 11" key="1">
    <citation type="submission" date="2017-03" db="EMBL/GenBank/DDBJ databases">
        <authorList>
            <person name="Afonso C.L."/>
            <person name="Miller P.J."/>
            <person name="Scott M.A."/>
            <person name="Spackman E."/>
            <person name="Goraichik I."/>
            <person name="Dimitrov K.M."/>
            <person name="Suarez D.L."/>
            <person name="Swayne D.E."/>
        </authorList>
    </citation>
    <scope>NUCLEOTIDE SEQUENCE [LARGE SCALE GENOMIC DNA]</scope>
    <source>
        <strain evidence="10">PRJEB14757</strain>
    </source>
</reference>
<dbReference type="InterPro" id="IPR003661">
    <property type="entry name" value="HisK_dim/P_dom"/>
</dbReference>
<proteinExistence type="predicted"/>
<protein>
    <recommendedName>
        <fullName evidence="2">histidine kinase</fullName>
        <ecNumber evidence="2">2.7.13.3</ecNumber>
    </recommendedName>
</protein>
<keyword evidence="7" id="KW-0067">ATP-binding</keyword>
<dbReference type="Pfam" id="PF00512">
    <property type="entry name" value="HisKA"/>
    <property type="match status" value="1"/>
</dbReference>
<evidence type="ECO:0000259" key="9">
    <source>
        <dbReference type="PROSITE" id="PS50113"/>
    </source>
</evidence>
<dbReference type="CDD" id="cd00130">
    <property type="entry name" value="PAS"/>
    <property type="match status" value="1"/>
</dbReference>
<evidence type="ECO:0000256" key="2">
    <source>
        <dbReference type="ARBA" id="ARBA00012438"/>
    </source>
</evidence>
<evidence type="ECO:0000256" key="8">
    <source>
        <dbReference type="ARBA" id="ARBA00023012"/>
    </source>
</evidence>
<evidence type="ECO:0000256" key="6">
    <source>
        <dbReference type="ARBA" id="ARBA00022777"/>
    </source>
</evidence>
<dbReference type="RefSeq" id="WP_080806699.1">
    <property type="nucleotide sequence ID" value="NZ_LT828554.1"/>
</dbReference>
<keyword evidence="4 10" id="KW-0808">Transferase</keyword>
<dbReference type="STRING" id="1246637.MTBBW1_1890022"/>
<dbReference type="SMART" id="SM00388">
    <property type="entry name" value="HisKA"/>
    <property type="match status" value="1"/>
</dbReference>
<evidence type="ECO:0000256" key="4">
    <source>
        <dbReference type="ARBA" id="ARBA00022679"/>
    </source>
</evidence>
<dbReference type="GO" id="GO:0005524">
    <property type="term" value="F:ATP binding"/>
    <property type="evidence" value="ECO:0007669"/>
    <property type="project" value="UniProtKB-KW"/>
</dbReference>
<dbReference type="GO" id="GO:0000155">
    <property type="term" value="F:phosphorelay sensor kinase activity"/>
    <property type="evidence" value="ECO:0007669"/>
    <property type="project" value="InterPro"/>
</dbReference>
<keyword evidence="3" id="KW-0597">Phosphoprotein</keyword>